<reference evidence="2" key="1">
    <citation type="journal article" date="2019" name="Int. J. Syst. Evol. Microbiol.">
        <title>The Global Catalogue of Microorganisms (GCM) 10K type strain sequencing project: providing services to taxonomists for standard genome sequencing and annotation.</title>
        <authorList>
            <consortium name="The Broad Institute Genomics Platform"/>
            <consortium name="The Broad Institute Genome Sequencing Center for Infectious Disease"/>
            <person name="Wu L."/>
            <person name="Ma J."/>
        </authorList>
    </citation>
    <scope>NUCLEOTIDE SEQUENCE [LARGE SCALE GENOMIC DNA]</scope>
    <source>
        <strain evidence="2">LMG 29247</strain>
    </source>
</reference>
<organism evidence="1 2">
    <name type="scientific">Ottowia flava</name>
    <dbReference type="NCBI Taxonomy" id="2675430"/>
    <lineage>
        <taxon>Bacteria</taxon>
        <taxon>Pseudomonadati</taxon>
        <taxon>Pseudomonadota</taxon>
        <taxon>Betaproteobacteria</taxon>
        <taxon>Burkholderiales</taxon>
        <taxon>Comamonadaceae</taxon>
        <taxon>Ottowia</taxon>
    </lineage>
</organism>
<dbReference type="RefSeq" id="WP_187265734.1">
    <property type="nucleotide sequence ID" value="NZ_JBHUEJ010000021.1"/>
</dbReference>
<proteinExistence type="predicted"/>
<keyword evidence="2" id="KW-1185">Reference proteome</keyword>
<evidence type="ECO:0008006" key="3">
    <source>
        <dbReference type="Google" id="ProtNLM"/>
    </source>
</evidence>
<name>A0ABW4KXW3_9BURK</name>
<comment type="caution">
    <text evidence="1">The sequence shown here is derived from an EMBL/GenBank/DDBJ whole genome shotgun (WGS) entry which is preliminary data.</text>
</comment>
<protein>
    <recommendedName>
        <fullName evidence="3">Phosphatidate cytidylyltransferase</fullName>
    </recommendedName>
</protein>
<sequence>MKLATILAVAGTLGALVLLIAGHAAAAGLLVAASCLIELIYGAVTGKQRNE</sequence>
<dbReference type="Proteomes" id="UP001597304">
    <property type="component" value="Unassembled WGS sequence"/>
</dbReference>
<evidence type="ECO:0000313" key="1">
    <source>
        <dbReference type="EMBL" id="MFD1711163.1"/>
    </source>
</evidence>
<evidence type="ECO:0000313" key="2">
    <source>
        <dbReference type="Proteomes" id="UP001597304"/>
    </source>
</evidence>
<accession>A0ABW4KXW3</accession>
<dbReference type="EMBL" id="JBHUEJ010000021">
    <property type="protein sequence ID" value="MFD1711163.1"/>
    <property type="molecule type" value="Genomic_DNA"/>
</dbReference>
<dbReference type="PROSITE" id="PS51257">
    <property type="entry name" value="PROKAR_LIPOPROTEIN"/>
    <property type="match status" value="1"/>
</dbReference>
<gene>
    <name evidence="1" type="ORF">ACFSF0_11125</name>
</gene>